<comment type="caution">
    <text evidence="1">The sequence shown here is derived from an EMBL/GenBank/DDBJ whole genome shotgun (WGS) entry which is preliminary data.</text>
</comment>
<organism evidence="1 2">
    <name type="scientific">Rhodohalobacter barkolensis</name>
    <dbReference type="NCBI Taxonomy" id="2053187"/>
    <lineage>
        <taxon>Bacteria</taxon>
        <taxon>Pseudomonadati</taxon>
        <taxon>Balneolota</taxon>
        <taxon>Balneolia</taxon>
        <taxon>Balneolales</taxon>
        <taxon>Balneolaceae</taxon>
        <taxon>Rhodohalobacter</taxon>
    </lineage>
</organism>
<dbReference type="OrthoDB" id="1523667at2"/>
<gene>
    <name evidence="1" type="ORF">CWD77_14110</name>
</gene>
<name>A0A2N0VED4_9BACT</name>
<dbReference type="AlphaFoldDB" id="A0A2N0VED4"/>
<protein>
    <submittedName>
        <fullName evidence="1">Uncharacterized protein</fullName>
    </submittedName>
</protein>
<evidence type="ECO:0000313" key="2">
    <source>
        <dbReference type="Proteomes" id="UP000233398"/>
    </source>
</evidence>
<proteinExistence type="predicted"/>
<dbReference type="RefSeq" id="WP_101074228.1">
    <property type="nucleotide sequence ID" value="NZ_PISP01000006.1"/>
</dbReference>
<sequence>MNKRYYLLQTGFLSLILTLFLLPEAKAQIQEPEVVEVPRDLITLSDEYSSGFGISVNMNNFGFGLGGEYRKVVAPQSEIIFKLGFTGLRDESEQTFTDFFFGQQIVPNKFQRGLAFPLMAGFRQRIFPDIIQENYRFFVSASAGPVAAFTYPYFDDSNGNGYRETGNEYQFFEDNGELFVRFAQPERVNDVFSGMGDGDWHWGAAGELKIGVDIGSNFSRLNSIEFGYYFYYFADGIQMMQPNQPVIQERTGPNQSPYVWENGQLVVEEFFEPQKFFGTPQITFTFGWLW</sequence>
<keyword evidence="2" id="KW-1185">Reference proteome</keyword>
<dbReference type="Proteomes" id="UP000233398">
    <property type="component" value="Unassembled WGS sequence"/>
</dbReference>
<accession>A0A2N0VED4</accession>
<dbReference type="EMBL" id="PISP01000006">
    <property type="protein sequence ID" value="PKD42543.1"/>
    <property type="molecule type" value="Genomic_DNA"/>
</dbReference>
<reference evidence="1 2" key="1">
    <citation type="submission" date="2017-11" db="EMBL/GenBank/DDBJ databases">
        <title>Rhodohalobacter 15182 sp. nov., isolated from a salt lake.</title>
        <authorList>
            <person name="Han S."/>
        </authorList>
    </citation>
    <scope>NUCLEOTIDE SEQUENCE [LARGE SCALE GENOMIC DNA]</scope>
    <source>
        <strain evidence="1 2">15182</strain>
    </source>
</reference>
<evidence type="ECO:0000313" key="1">
    <source>
        <dbReference type="EMBL" id="PKD42543.1"/>
    </source>
</evidence>